<evidence type="ECO:0000313" key="2">
    <source>
        <dbReference type="EMBL" id="JAP07596.1"/>
    </source>
</evidence>
<organism evidence="2">
    <name type="scientific">Solanum chacoense</name>
    <name type="common">Chaco potato</name>
    <dbReference type="NCBI Taxonomy" id="4108"/>
    <lineage>
        <taxon>Eukaryota</taxon>
        <taxon>Viridiplantae</taxon>
        <taxon>Streptophyta</taxon>
        <taxon>Embryophyta</taxon>
        <taxon>Tracheophyta</taxon>
        <taxon>Spermatophyta</taxon>
        <taxon>Magnoliopsida</taxon>
        <taxon>eudicotyledons</taxon>
        <taxon>Gunneridae</taxon>
        <taxon>Pentapetalae</taxon>
        <taxon>asterids</taxon>
        <taxon>lamiids</taxon>
        <taxon>Solanales</taxon>
        <taxon>Solanaceae</taxon>
        <taxon>Solanoideae</taxon>
        <taxon>Solaneae</taxon>
        <taxon>Solanum</taxon>
    </lineage>
</organism>
<keyword evidence="1" id="KW-0812">Transmembrane</keyword>
<protein>
    <submittedName>
        <fullName evidence="2">Putative ovule protein</fullName>
    </submittedName>
</protein>
<sequence length="66" mass="7673">LVFGRKLRTSYAKFNSENQMLYCQCLCNLYGNTSYLYKKKNLYGKMCVILCMIECGIRIHVLAIHG</sequence>
<proteinExistence type="predicted"/>
<dbReference type="AlphaFoldDB" id="A0A0V0GH38"/>
<keyword evidence="1" id="KW-0472">Membrane</keyword>
<keyword evidence="1" id="KW-1133">Transmembrane helix</keyword>
<feature type="transmembrane region" description="Helical" evidence="1">
    <location>
        <begin position="42"/>
        <end position="64"/>
    </location>
</feature>
<dbReference type="EMBL" id="GEDG01038429">
    <property type="protein sequence ID" value="JAP07596.1"/>
    <property type="molecule type" value="Transcribed_RNA"/>
</dbReference>
<name>A0A0V0GH38_SOLCH</name>
<evidence type="ECO:0000256" key="1">
    <source>
        <dbReference type="SAM" id="Phobius"/>
    </source>
</evidence>
<feature type="non-terminal residue" evidence="2">
    <location>
        <position position="1"/>
    </location>
</feature>
<accession>A0A0V0GH38</accession>
<reference evidence="2" key="1">
    <citation type="submission" date="2015-12" db="EMBL/GenBank/DDBJ databases">
        <title>Gene expression during late stages of embryo sac development: a critical building block for successful pollen-pistil interactions.</title>
        <authorList>
            <person name="Liu Y."/>
            <person name="Joly V."/>
            <person name="Sabar M."/>
            <person name="Matton D.P."/>
        </authorList>
    </citation>
    <scope>NUCLEOTIDE SEQUENCE</scope>
</reference>